<dbReference type="EMBL" id="CAMGYJ010000006">
    <property type="protein sequence ID" value="CAI0428025.1"/>
    <property type="molecule type" value="Genomic_DNA"/>
</dbReference>
<reference evidence="4" key="1">
    <citation type="submission" date="2022-08" db="EMBL/GenBank/DDBJ databases">
        <authorList>
            <person name="Gutierrez-Valencia J."/>
        </authorList>
    </citation>
    <scope>NUCLEOTIDE SEQUENCE</scope>
</reference>
<keyword evidence="2" id="KW-0378">Hydrolase</keyword>
<organism evidence="4 5">
    <name type="scientific">Linum tenue</name>
    <dbReference type="NCBI Taxonomy" id="586396"/>
    <lineage>
        <taxon>Eukaryota</taxon>
        <taxon>Viridiplantae</taxon>
        <taxon>Streptophyta</taxon>
        <taxon>Embryophyta</taxon>
        <taxon>Tracheophyta</taxon>
        <taxon>Spermatophyta</taxon>
        <taxon>Magnoliopsida</taxon>
        <taxon>eudicotyledons</taxon>
        <taxon>Gunneridae</taxon>
        <taxon>Pentapetalae</taxon>
        <taxon>rosids</taxon>
        <taxon>fabids</taxon>
        <taxon>Malpighiales</taxon>
        <taxon>Linaceae</taxon>
        <taxon>Linum</taxon>
    </lineage>
</organism>
<dbReference type="Gene3D" id="3.20.20.80">
    <property type="entry name" value="Glycosidases"/>
    <property type="match status" value="1"/>
</dbReference>
<dbReference type="InterPro" id="IPR001360">
    <property type="entry name" value="Glyco_hydro_1"/>
</dbReference>
<dbReference type="Pfam" id="PF00232">
    <property type="entry name" value="Glyco_hydro_1"/>
    <property type="match status" value="1"/>
</dbReference>
<comment type="caution">
    <text evidence="4">The sequence shown here is derived from an EMBL/GenBank/DDBJ whole genome shotgun (WGS) entry which is preliminary data.</text>
</comment>
<dbReference type="InterPro" id="IPR017853">
    <property type="entry name" value="GH"/>
</dbReference>
<comment type="similarity">
    <text evidence="1 3">Belongs to the glycosyl hydrolase 1 family.</text>
</comment>
<name>A0AAV0L313_9ROSI</name>
<evidence type="ECO:0000256" key="2">
    <source>
        <dbReference type="ARBA" id="ARBA00022801"/>
    </source>
</evidence>
<protein>
    <submittedName>
        <fullName evidence="4">Uncharacterized protein</fullName>
    </submittedName>
</protein>
<dbReference type="InterPro" id="IPR033132">
    <property type="entry name" value="GH_1_N_CS"/>
</dbReference>
<dbReference type="SUPFAM" id="SSF51445">
    <property type="entry name" value="(Trans)glycosidases"/>
    <property type="match status" value="1"/>
</dbReference>
<keyword evidence="5" id="KW-1185">Reference proteome</keyword>
<evidence type="ECO:0000313" key="4">
    <source>
        <dbReference type="EMBL" id="CAI0428025.1"/>
    </source>
</evidence>
<gene>
    <name evidence="4" type="ORF">LITE_LOCUS21465</name>
</gene>
<dbReference type="PANTHER" id="PTHR10353:SF297">
    <property type="entry name" value="VICIANIN HYDROLASE-LIKE"/>
    <property type="match status" value="1"/>
</dbReference>
<dbReference type="GO" id="GO:0005975">
    <property type="term" value="P:carbohydrate metabolic process"/>
    <property type="evidence" value="ECO:0007669"/>
    <property type="project" value="InterPro"/>
</dbReference>
<dbReference type="PANTHER" id="PTHR10353">
    <property type="entry name" value="GLYCOSYL HYDROLASE"/>
    <property type="match status" value="1"/>
</dbReference>
<dbReference type="PROSITE" id="PS00653">
    <property type="entry name" value="GLYCOSYL_HYDROL_F1_2"/>
    <property type="match status" value="1"/>
</dbReference>
<dbReference type="Proteomes" id="UP001154282">
    <property type="component" value="Unassembled WGS sequence"/>
</dbReference>
<sequence length="344" mass="37889">MSSFIEKGQMSSWGSFNPVLMTKTMSRQLFLLLLGVLGTVASAAAGDHIHPSPKAEQSRLLPFSRASFPDGFLFGAGTAAYQSEGAASGDGKGPSIWDTFVKQHPEKIMDHSTGDLADNFYKKYKEDIKLMKKIGLDSFRFSISWSRILPNGKLSGGVNQVGVTFYNDLIDELLANGIKPLVTLWHFDLPQALEDEYGGFLSPKIVGEYLAYANLCFKTFSDRVKLWVTMNEPNGYAVNAYNTGNFAPGRCSKYVGNCSAGNSATEPYIAGHHLLLCHAAVVKLYRSKYKSLHKGDIGITIVTNWYTPKYNTPSGRAAASRAIDFFFGWYVTYLTSLVNSHAYS</sequence>
<evidence type="ECO:0000313" key="5">
    <source>
        <dbReference type="Proteomes" id="UP001154282"/>
    </source>
</evidence>
<evidence type="ECO:0000256" key="1">
    <source>
        <dbReference type="ARBA" id="ARBA00010838"/>
    </source>
</evidence>
<dbReference type="GO" id="GO:0008422">
    <property type="term" value="F:beta-glucosidase activity"/>
    <property type="evidence" value="ECO:0007669"/>
    <property type="project" value="TreeGrafter"/>
</dbReference>
<accession>A0AAV0L313</accession>
<evidence type="ECO:0000256" key="3">
    <source>
        <dbReference type="RuleBase" id="RU003690"/>
    </source>
</evidence>
<proteinExistence type="inferred from homology"/>
<dbReference type="AlphaFoldDB" id="A0AAV0L313"/>